<dbReference type="InterPro" id="IPR032466">
    <property type="entry name" value="Metal_Hydrolase"/>
</dbReference>
<dbReference type="AlphaFoldDB" id="A0A974BLL2"/>
<dbReference type="GO" id="GO:0016810">
    <property type="term" value="F:hydrolase activity, acting on carbon-nitrogen (but not peptide) bonds"/>
    <property type="evidence" value="ECO:0007669"/>
    <property type="project" value="InterPro"/>
</dbReference>
<dbReference type="PANTHER" id="PTHR43135">
    <property type="entry name" value="ALPHA-D-RIBOSE 1-METHYLPHOSPHONATE 5-TRIPHOSPHATE DIPHOSPHATASE"/>
    <property type="match status" value="1"/>
</dbReference>
<gene>
    <name evidence="2" type="ORF">HZF24_14435</name>
</gene>
<comment type="caution">
    <text evidence="2">The sequence shown here is derived from an EMBL/GenBank/DDBJ whole genome shotgun (WGS) entry which is preliminary data.</text>
</comment>
<organism evidence="2 3">
    <name type="scientific">Sedimentibacter hydroxybenzoicus DSM 7310</name>
    <dbReference type="NCBI Taxonomy" id="1123245"/>
    <lineage>
        <taxon>Bacteria</taxon>
        <taxon>Bacillati</taxon>
        <taxon>Bacillota</taxon>
        <taxon>Tissierellia</taxon>
        <taxon>Sedimentibacter</taxon>
    </lineage>
</organism>
<dbReference type="PANTHER" id="PTHR43135:SF3">
    <property type="entry name" value="ALPHA-D-RIBOSE 1-METHYLPHOSPHONATE 5-TRIPHOSPHATE DIPHOSPHATASE"/>
    <property type="match status" value="1"/>
</dbReference>
<dbReference type="CDD" id="cd01309">
    <property type="entry name" value="Met_dep_hydrolase_C"/>
    <property type="match status" value="1"/>
</dbReference>
<dbReference type="Gene3D" id="3.20.20.140">
    <property type="entry name" value="Metal-dependent hydrolases"/>
    <property type="match status" value="1"/>
</dbReference>
<evidence type="ECO:0000313" key="3">
    <source>
        <dbReference type="Proteomes" id="UP000611629"/>
    </source>
</evidence>
<proteinExistence type="predicted"/>
<accession>A0A974BLL2</accession>
<reference evidence="2" key="1">
    <citation type="submission" date="2020-07" db="EMBL/GenBank/DDBJ databases">
        <title>Genomic analysis of a strain of Sedimentibacter Hydroxybenzoicus DSM7310.</title>
        <authorList>
            <person name="Ma S."/>
        </authorList>
    </citation>
    <scope>NUCLEOTIDE SEQUENCE</scope>
    <source>
        <strain evidence="2">DSM 7310</strain>
    </source>
</reference>
<dbReference type="SUPFAM" id="SSF51556">
    <property type="entry name" value="Metallo-dependent hydrolases"/>
    <property type="match status" value="1"/>
</dbReference>
<dbReference type="RefSeq" id="WP_179239047.1">
    <property type="nucleotide sequence ID" value="NZ_JACBNQ010000020.1"/>
</dbReference>
<dbReference type="InterPro" id="IPR011059">
    <property type="entry name" value="Metal-dep_hydrolase_composite"/>
</dbReference>
<feature type="domain" description="Amidohydrolase-related" evidence="1">
    <location>
        <begin position="280"/>
        <end position="383"/>
    </location>
</feature>
<dbReference type="Pfam" id="PF01979">
    <property type="entry name" value="Amidohydro_1"/>
    <property type="match status" value="1"/>
</dbReference>
<dbReference type="SUPFAM" id="SSF51338">
    <property type="entry name" value="Composite domain of metallo-dependent hydrolases"/>
    <property type="match status" value="1"/>
</dbReference>
<keyword evidence="3" id="KW-1185">Reference proteome</keyword>
<dbReference type="Gene3D" id="2.30.40.10">
    <property type="entry name" value="Urease, subunit C, domain 1"/>
    <property type="match status" value="1"/>
</dbReference>
<dbReference type="Proteomes" id="UP000611629">
    <property type="component" value="Unassembled WGS sequence"/>
</dbReference>
<name>A0A974BLL2_SEDHY</name>
<protein>
    <submittedName>
        <fullName evidence="2">Amidohydrolase</fullName>
    </submittedName>
</protein>
<dbReference type="InterPro" id="IPR051781">
    <property type="entry name" value="Metallo-dep_Hydrolase"/>
</dbReference>
<evidence type="ECO:0000313" key="2">
    <source>
        <dbReference type="EMBL" id="NYB75342.1"/>
    </source>
</evidence>
<dbReference type="EMBL" id="JACBNQ010000020">
    <property type="protein sequence ID" value="NYB75342.1"/>
    <property type="molecule type" value="Genomic_DNA"/>
</dbReference>
<evidence type="ECO:0000259" key="1">
    <source>
        <dbReference type="Pfam" id="PF01979"/>
    </source>
</evidence>
<dbReference type="InterPro" id="IPR006680">
    <property type="entry name" value="Amidohydro-rel"/>
</dbReference>
<sequence>MLVIKNGCIKTMAGEDIPNGQIIIEEGKIKAVGTGLEIPKDAEIIDANGMLVTPGFVDGHCHIGLFEEGIGFEGEDGNEAVEPITPQLRAIDAINPLDQGFIDAIEGGVTCAVTGPGSANVIGGSFLAMKTYGKRVDDMVIKDPVAMKIAFGENPKRVYDEQHKSPVTRMAIAALLRETLYEAKQYKEDLEASVEDPDKKPDFDLKLEALMPVMRKEIPLKAHAHRTDDIFTALRIAKEFDLDITLDHCTEGHLIADELKSAGKPCFIGPTFGSRVKYELKNKSFETPKILHEAGIKIAIITDSNVIPIQHINMCAGMAVKAGLPEKEAWKAITINPAQITGIADRVGSIEVGKDADIAIFKGNPLLDIDYETVMTIIDGKVVYKNNKF</sequence>